<gene>
    <name evidence="1" type="ORF">SDC9_203064</name>
</gene>
<protein>
    <recommendedName>
        <fullName evidence="2">Alpha/beta hydrolase</fullName>
    </recommendedName>
</protein>
<dbReference type="AlphaFoldDB" id="A0A645IWZ0"/>
<name>A0A645IWZ0_9ZZZZ</name>
<sequence length="62" mass="6745">MPMRVEIAGTKSLAGGQDAVDRIGEQCPQAVATLWPDATHSLPMQEREVLGPALAEFWRSHS</sequence>
<evidence type="ECO:0000313" key="1">
    <source>
        <dbReference type="EMBL" id="MPN55382.1"/>
    </source>
</evidence>
<dbReference type="EMBL" id="VSSQ01124548">
    <property type="protein sequence ID" value="MPN55382.1"/>
    <property type="molecule type" value="Genomic_DNA"/>
</dbReference>
<organism evidence="1">
    <name type="scientific">bioreactor metagenome</name>
    <dbReference type="NCBI Taxonomy" id="1076179"/>
    <lineage>
        <taxon>unclassified sequences</taxon>
        <taxon>metagenomes</taxon>
        <taxon>ecological metagenomes</taxon>
    </lineage>
</organism>
<evidence type="ECO:0008006" key="2">
    <source>
        <dbReference type="Google" id="ProtNLM"/>
    </source>
</evidence>
<comment type="caution">
    <text evidence="1">The sequence shown here is derived from an EMBL/GenBank/DDBJ whole genome shotgun (WGS) entry which is preliminary data.</text>
</comment>
<reference evidence="1" key="1">
    <citation type="submission" date="2019-08" db="EMBL/GenBank/DDBJ databases">
        <authorList>
            <person name="Kucharzyk K."/>
            <person name="Murdoch R.W."/>
            <person name="Higgins S."/>
            <person name="Loffler F."/>
        </authorList>
    </citation>
    <scope>NUCLEOTIDE SEQUENCE</scope>
</reference>
<proteinExistence type="predicted"/>
<accession>A0A645IWZ0</accession>